<sequence length="98" mass="11372">MELDFFWLAVGLAAAAYFIGDGMKNSNNPNSKNMMDYLSDQDEKQLIHEKDVHYTLGIEKKDAQSLTKEHEDIPHIVINNSVYYPKKRLLEWVEEIGK</sequence>
<dbReference type="KEGG" id="ahal:FTX54_011355"/>
<dbReference type="OrthoDB" id="2361226at2"/>
<dbReference type="Proteomes" id="UP000321816">
    <property type="component" value="Chromosome"/>
</dbReference>
<name>A0A5C7EZR7_9BACI</name>
<organism evidence="1 2">
    <name type="scientific">Alkalicoccus halolimnae</name>
    <dbReference type="NCBI Taxonomy" id="1667239"/>
    <lineage>
        <taxon>Bacteria</taxon>
        <taxon>Bacillati</taxon>
        <taxon>Bacillota</taxon>
        <taxon>Bacilli</taxon>
        <taxon>Bacillales</taxon>
        <taxon>Bacillaceae</taxon>
        <taxon>Alkalicoccus</taxon>
    </lineage>
</organism>
<proteinExistence type="predicted"/>
<dbReference type="GO" id="GO:0003677">
    <property type="term" value="F:DNA binding"/>
    <property type="evidence" value="ECO:0007669"/>
    <property type="project" value="UniProtKB-KW"/>
</dbReference>
<evidence type="ECO:0000313" key="1">
    <source>
        <dbReference type="EMBL" id="WWD79018.1"/>
    </source>
</evidence>
<keyword evidence="1" id="KW-0238">DNA-binding</keyword>
<reference evidence="1 2" key="1">
    <citation type="submission" date="2024-01" db="EMBL/GenBank/DDBJ databases">
        <title>Complete Genome Sequence of Alkalicoccus halolimnae BZ-SZ-XJ29T, a Moderately Halophilic Bacterium Isolated from a Salt Lake.</title>
        <authorList>
            <person name="Zhao B."/>
        </authorList>
    </citation>
    <scope>NUCLEOTIDE SEQUENCE [LARGE SCALE GENOMIC DNA]</scope>
    <source>
        <strain evidence="1 2">BZ-SZ-XJ29</strain>
    </source>
</reference>
<keyword evidence="2" id="KW-1185">Reference proteome</keyword>
<accession>A0A5C7EZR7</accession>
<dbReference type="AlphaFoldDB" id="A0A5C7EZR7"/>
<gene>
    <name evidence="1" type="ORF">FTX54_011355</name>
</gene>
<dbReference type="EMBL" id="CP144914">
    <property type="protein sequence ID" value="WWD79018.1"/>
    <property type="molecule type" value="Genomic_DNA"/>
</dbReference>
<protein>
    <submittedName>
        <fullName evidence="1">DNA-binding protein</fullName>
    </submittedName>
</protein>
<evidence type="ECO:0000313" key="2">
    <source>
        <dbReference type="Proteomes" id="UP000321816"/>
    </source>
</evidence>
<dbReference type="RefSeq" id="WP_147805194.1">
    <property type="nucleotide sequence ID" value="NZ_CP144914.1"/>
</dbReference>